<comment type="caution">
    <text evidence="2">The sequence shown here is derived from an EMBL/GenBank/DDBJ whole genome shotgun (WGS) entry which is preliminary data.</text>
</comment>
<dbReference type="InterPro" id="IPR000073">
    <property type="entry name" value="AB_hydrolase_1"/>
</dbReference>
<accession>A0A1V6P8K6</accession>
<dbReference type="SUPFAM" id="SSF53474">
    <property type="entry name" value="alpha/beta-Hydrolases"/>
    <property type="match status" value="1"/>
</dbReference>
<reference evidence="3" key="1">
    <citation type="journal article" date="2017" name="Nat. Microbiol.">
        <title>Global analysis of biosynthetic gene clusters reveals vast potential of secondary metabolite production in Penicillium species.</title>
        <authorList>
            <person name="Nielsen J.C."/>
            <person name="Grijseels S."/>
            <person name="Prigent S."/>
            <person name="Ji B."/>
            <person name="Dainat J."/>
            <person name="Nielsen K.F."/>
            <person name="Frisvad J.C."/>
            <person name="Workman M."/>
            <person name="Nielsen J."/>
        </authorList>
    </citation>
    <scope>NUCLEOTIDE SEQUENCE [LARGE SCALE GENOMIC DNA]</scope>
    <source>
        <strain evidence="3">IBT 11843</strain>
    </source>
</reference>
<dbReference type="GO" id="GO:0017000">
    <property type="term" value="P:antibiotic biosynthetic process"/>
    <property type="evidence" value="ECO:0007669"/>
    <property type="project" value="UniProtKB-ARBA"/>
</dbReference>
<dbReference type="InterPro" id="IPR029058">
    <property type="entry name" value="AB_hydrolase_fold"/>
</dbReference>
<protein>
    <recommendedName>
        <fullName evidence="1">AB hydrolase-1 domain-containing protein</fullName>
    </recommendedName>
</protein>
<evidence type="ECO:0000313" key="3">
    <source>
        <dbReference type="Proteomes" id="UP000191522"/>
    </source>
</evidence>
<name>A0A1V6P8K6_PENDC</name>
<dbReference type="STRING" id="69771.A0A1V6P8K6"/>
<organism evidence="2 3">
    <name type="scientific">Penicillium decumbens</name>
    <dbReference type="NCBI Taxonomy" id="69771"/>
    <lineage>
        <taxon>Eukaryota</taxon>
        <taxon>Fungi</taxon>
        <taxon>Dikarya</taxon>
        <taxon>Ascomycota</taxon>
        <taxon>Pezizomycotina</taxon>
        <taxon>Eurotiomycetes</taxon>
        <taxon>Eurotiomycetidae</taxon>
        <taxon>Eurotiales</taxon>
        <taxon>Aspergillaceae</taxon>
        <taxon>Penicillium</taxon>
    </lineage>
</organism>
<evidence type="ECO:0000313" key="2">
    <source>
        <dbReference type="EMBL" id="OQD73062.1"/>
    </source>
</evidence>
<dbReference type="OrthoDB" id="294702at2759"/>
<evidence type="ECO:0000259" key="1">
    <source>
        <dbReference type="Pfam" id="PF12697"/>
    </source>
</evidence>
<proteinExistence type="predicted"/>
<dbReference type="GO" id="GO:0072330">
    <property type="term" value="P:monocarboxylic acid biosynthetic process"/>
    <property type="evidence" value="ECO:0007669"/>
    <property type="project" value="UniProtKB-ARBA"/>
</dbReference>
<feature type="domain" description="AB hydrolase-1" evidence="1">
    <location>
        <begin position="42"/>
        <end position="223"/>
    </location>
</feature>
<keyword evidence="3" id="KW-1185">Reference proteome</keyword>
<dbReference type="Proteomes" id="UP000191522">
    <property type="component" value="Unassembled WGS sequence"/>
</dbReference>
<dbReference type="Gene3D" id="3.40.50.1820">
    <property type="entry name" value="alpha/beta hydrolase"/>
    <property type="match status" value="1"/>
</dbReference>
<dbReference type="EMBL" id="MDYL01000017">
    <property type="protein sequence ID" value="OQD73062.1"/>
    <property type="molecule type" value="Genomic_DNA"/>
</dbReference>
<gene>
    <name evidence="2" type="ORF">PENDEC_c017G04619</name>
</gene>
<dbReference type="Pfam" id="PF12697">
    <property type="entry name" value="Abhydrolase_6"/>
    <property type="match status" value="1"/>
</dbReference>
<dbReference type="OMA" id="DRPGMGN"/>
<sequence length="357" mass="39344">MSDPYHQISKSRFHRRINLDTAYGPLNITFADIGCEKGPALLFMPGMFASRYLGIPLHVIAERAGVRLLVVDRPGMGASTDVPLAQRVAVWTDMLPHFLAYLGIPRVSLVAHSAGTIYLLNTWAQCRDYINPVMAVIAPWVDPTYSRVTVMQMAQYVPTKAFAFWNKIPRFFVTQASPVLSASGALVRHMSPSGSSDSNETAEDISFLNDNWRRVERDYGIPLLEQKKLAQLAIRFMHTEDTVGANSEAMQVLRKDGGSSWGVCSDYAECAQALATDRFTLHAYFSATDALVGKHGQKYFEECWQAPGAAAIDFVSTTIEGSDHDTVAQSVEAWEDIFSSVKVPLTTGTFPDAGHQA</sequence>
<dbReference type="AlphaFoldDB" id="A0A1V6P8K6"/>